<evidence type="ECO:0000256" key="2">
    <source>
        <dbReference type="ARBA" id="ARBA00034247"/>
    </source>
</evidence>
<protein>
    <recommendedName>
        <fullName evidence="1">diguanylate cyclase</fullName>
        <ecNumber evidence="1">2.7.7.65</ecNumber>
    </recommendedName>
</protein>
<dbReference type="GO" id="GO:0000160">
    <property type="term" value="P:phosphorelay signal transduction system"/>
    <property type="evidence" value="ECO:0007669"/>
    <property type="project" value="InterPro"/>
</dbReference>
<dbReference type="Pfam" id="PF00990">
    <property type="entry name" value="GGDEF"/>
    <property type="match status" value="1"/>
</dbReference>
<dbReference type="PANTHER" id="PTHR45138:SF9">
    <property type="entry name" value="DIGUANYLATE CYCLASE DGCM-RELATED"/>
    <property type="match status" value="1"/>
</dbReference>
<comment type="caution">
    <text evidence="3">Lacks conserved residue(s) required for the propagation of feature annotation.</text>
</comment>
<dbReference type="SMART" id="SM00448">
    <property type="entry name" value="REC"/>
    <property type="match status" value="1"/>
</dbReference>
<dbReference type="RefSeq" id="WP_407049941.1">
    <property type="nucleotide sequence ID" value="NZ_CP158568.1"/>
</dbReference>
<dbReference type="SUPFAM" id="SSF52172">
    <property type="entry name" value="CheY-like"/>
    <property type="match status" value="1"/>
</dbReference>
<dbReference type="Pfam" id="PF00072">
    <property type="entry name" value="Response_reg"/>
    <property type="match status" value="1"/>
</dbReference>
<evidence type="ECO:0000256" key="3">
    <source>
        <dbReference type="PROSITE-ProRule" id="PRU00169"/>
    </source>
</evidence>
<dbReference type="KEGG" id="mflg:ABS361_00620"/>
<feature type="domain" description="GGDEF" evidence="5">
    <location>
        <begin position="160"/>
        <end position="289"/>
    </location>
</feature>
<dbReference type="SMART" id="SM00267">
    <property type="entry name" value="GGDEF"/>
    <property type="match status" value="1"/>
</dbReference>
<dbReference type="SUPFAM" id="SSF55073">
    <property type="entry name" value="Nucleotide cyclase"/>
    <property type="match status" value="1"/>
</dbReference>
<dbReference type="InterPro" id="IPR001789">
    <property type="entry name" value="Sig_transdc_resp-reg_receiver"/>
</dbReference>
<organism evidence="6">
    <name type="scientific">Methyloraptor flagellatus</name>
    <dbReference type="NCBI Taxonomy" id="3162530"/>
    <lineage>
        <taxon>Bacteria</taxon>
        <taxon>Pseudomonadati</taxon>
        <taxon>Pseudomonadota</taxon>
        <taxon>Alphaproteobacteria</taxon>
        <taxon>Hyphomicrobiales</taxon>
        <taxon>Ancalomicrobiaceae</taxon>
        <taxon>Methyloraptor</taxon>
    </lineage>
</organism>
<keyword evidence="6" id="KW-0808">Transferase</keyword>
<dbReference type="PANTHER" id="PTHR45138">
    <property type="entry name" value="REGULATORY COMPONENTS OF SENSORY TRANSDUCTION SYSTEM"/>
    <property type="match status" value="1"/>
</dbReference>
<dbReference type="PROSITE" id="PS50110">
    <property type="entry name" value="RESPONSE_REGULATORY"/>
    <property type="match status" value="1"/>
</dbReference>
<feature type="domain" description="Response regulatory" evidence="4">
    <location>
        <begin position="2"/>
        <end position="120"/>
    </location>
</feature>
<keyword evidence="6" id="KW-0548">Nucleotidyltransferase</keyword>
<dbReference type="AlphaFoldDB" id="A0AAU7XDA1"/>
<accession>A0AAU7XDA1</accession>
<comment type="catalytic activity">
    <reaction evidence="2">
        <text>2 GTP = 3',3'-c-di-GMP + 2 diphosphate</text>
        <dbReference type="Rhea" id="RHEA:24898"/>
        <dbReference type="ChEBI" id="CHEBI:33019"/>
        <dbReference type="ChEBI" id="CHEBI:37565"/>
        <dbReference type="ChEBI" id="CHEBI:58805"/>
        <dbReference type="EC" id="2.7.7.65"/>
    </reaction>
</comment>
<dbReference type="EC" id="2.7.7.65" evidence="1"/>
<dbReference type="CDD" id="cd00156">
    <property type="entry name" value="REC"/>
    <property type="match status" value="1"/>
</dbReference>
<dbReference type="NCBIfam" id="TIGR00254">
    <property type="entry name" value="GGDEF"/>
    <property type="match status" value="1"/>
</dbReference>
<evidence type="ECO:0000259" key="5">
    <source>
        <dbReference type="PROSITE" id="PS50887"/>
    </source>
</evidence>
<dbReference type="InterPro" id="IPR000160">
    <property type="entry name" value="GGDEF_dom"/>
</dbReference>
<reference evidence="6" key="1">
    <citation type="submission" date="2024-06" db="EMBL/GenBank/DDBJ databases">
        <title>Methylostella associata gen. nov., sp. nov., a novel Ancalomicrobiaceae-affiliated facultatively methylotrophic bacteria that feed on methanotrophs of the genus Methylococcus.</title>
        <authorList>
            <person name="Saltykova V."/>
            <person name="Danilova O.V."/>
            <person name="Oshkin I.Y."/>
            <person name="Belova S.E."/>
            <person name="Pimenov N.V."/>
            <person name="Dedysh S.N."/>
        </authorList>
    </citation>
    <scope>NUCLEOTIDE SEQUENCE</scope>
    <source>
        <strain evidence="6">S20</strain>
    </source>
</reference>
<dbReference type="InterPro" id="IPR043128">
    <property type="entry name" value="Rev_trsase/Diguanyl_cyclase"/>
</dbReference>
<dbReference type="InterPro" id="IPR011006">
    <property type="entry name" value="CheY-like_superfamily"/>
</dbReference>
<dbReference type="PROSITE" id="PS50887">
    <property type="entry name" value="GGDEF"/>
    <property type="match status" value="1"/>
</dbReference>
<dbReference type="Gene3D" id="3.40.50.2300">
    <property type="match status" value="1"/>
</dbReference>
<dbReference type="GO" id="GO:0052621">
    <property type="term" value="F:diguanylate cyclase activity"/>
    <property type="evidence" value="ECO:0007669"/>
    <property type="project" value="UniProtKB-EC"/>
</dbReference>
<dbReference type="Gene3D" id="3.30.70.270">
    <property type="match status" value="1"/>
</dbReference>
<dbReference type="CDD" id="cd01949">
    <property type="entry name" value="GGDEF"/>
    <property type="match status" value="1"/>
</dbReference>
<gene>
    <name evidence="6" type="ORF">ABS361_00620</name>
</gene>
<proteinExistence type="predicted"/>
<evidence type="ECO:0000256" key="1">
    <source>
        <dbReference type="ARBA" id="ARBA00012528"/>
    </source>
</evidence>
<dbReference type="EMBL" id="CP158568">
    <property type="protein sequence ID" value="XBY44849.1"/>
    <property type="molecule type" value="Genomic_DNA"/>
</dbReference>
<evidence type="ECO:0000259" key="4">
    <source>
        <dbReference type="PROSITE" id="PS50110"/>
    </source>
</evidence>
<dbReference type="InterPro" id="IPR050469">
    <property type="entry name" value="Diguanylate_Cyclase"/>
</dbReference>
<dbReference type="InterPro" id="IPR029787">
    <property type="entry name" value="Nucleotide_cyclase"/>
</dbReference>
<sequence length="298" mass="32867">MNIMLVDSSYAVLELMSQLMSESGHNCVCFRDGREAIERLTSDESIDVLITGFELQGQSGLELCAKARSFADNGRPLYVIAMSSTRDEERLAEALDNGAHDFLSKPLRKIELFARLRSAERLMNFKRELVRTATIDSLTETLNRRAFFGRLNRLIEERAPRHAIAIFDVDYFKRINDTWGHDVGDVVLRSLCAVARNRGRLVGRLGGEEFAIVLDGSSLAAAEEAADALRAAVAAAELVPAHPELRVTISLGLTLLRPGEPVAHALKRADVALYVSKTGGRNRVTLAAEDRFALPAFD</sequence>
<evidence type="ECO:0000313" key="6">
    <source>
        <dbReference type="EMBL" id="XBY44849.1"/>
    </source>
</evidence>
<name>A0AAU7XDA1_9HYPH</name>